<protein>
    <recommendedName>
        <fullName evidence="4">Lipoprotein</fullName>
    </recommendedName>
</protein>
<dbReference type="KEGG" id="mmag:MMAD_45110"/>
<keyword evidence="1" id="KW-0812">Transmembrane</keyword>
<keyword evidence="3" id="KW-1185">Reference proteome</keyword>
<dbReference type="Proteomes" id="UP000466517">
    <property type="component" value="Chromosome"/>
</dbReference>
<accession>A0A7I7XLX2</accession>
<evidence type="ECO:0008006" key="4">
    <source>
        <dbReference type="Google" id="ProtNLM"/>
    </source>
</evidence>
<dbReference type="RefSeq" id="WP_163741367.1">
    <property type="nucleotide sequence ID" value="NZ_AP022610.1"/>
</dbReference>
<keyword evidence="1" id="KW-0472">Membrane</keyword>
<reference evidence="2 3" key="1">
    <citation type="journal article" date="2019" name="Emerg. Microbes Infect.">
        <title>Comprehensive subspecies identification of 175 nontuberculous mycobacteria species based on 7547 genomic profiles.</title>
        <authorList>
            <person name="Matsumoto Y."/>
            <person name="Kinjo T."/>
            <person name="Motooka D."/>
            <person name="Nabeya D."/>
            <person name="Jung N."/>
            <person name="Uechi K."/>
            <person name="Horii T."/>
            <person name="Iida T."/>
            <person name="Fujita J."/>
            <person name="Nakamura S."/>
        </authorList>
    </citation>
    <scope>NUCLEOTIDE SEQUENCE [LARGE SCALE GENOMIC DNA]</scope>
    <source>
        <strain evidence="2 3">JCM 13574</strain>
    </source>
</reference>
<dbReference type="PROSITE" id="PS51257">
    <property type="entry name" value="PROKAR_LIPOPROTEIN"/>
    <property type="match status" value="1"/>
</dbReference>
<feature type="transmembrane region" description="Helical" evidence="1">
    <location>
        <begin position="35"/>
        <end position="56"/>
    </location>
</feature>
<keyword evidence="1" id="KW-1133">Transmembrane helix</keyword>
<sequence>MALRDHPRRTVFIGVCLSAIAFLSCWVAASVHVGWLSAVIYVAAAVIGFIGGLMALQDSV</sequence>
<evidence type="ECO:0000256" key="1">
    <source>
        <dbReference type="SAM" id="Phobius"/>
    </source>
</evidence>
<feature type="transmembrane region" description="Helical" evidence="1">
    <location>
        <begin position="12"/>
        <end position="29"/>
    </location>
</feature>
<evidence type="ECO:0000313" key="2">
    <source>
        <dbReference type="EMBL" id="BBZ30216.1"/>
    </source>
</evidence>
<dbReference type="AlphaFoldDB" id="A0A7I7XLX2"/>
<organism evidence="2 3">
    <name type="scientific">Mycolicibacterium madagascariense</name>
    <dbReference type="NCBI Taxonomy" id="212765"/>
    <lineage>
        <taxon>Bacteria</taxon>
        <taxon>Bacillati</taxon>
        <taxon>Actinomycetota</taxon>
        <taxon>Actinomycetes</taxon>
        <taxon>Mycobacteriales</taxon>
        <taxon>Mycobacteriaceae</taxon>
        <taxon>Mycolicibacterium</taxon>
    </lineage>
</organism>
<proteinExistence type="predicted"/>
<dbReference type="EMBL" id="AP022610">
    <property type="protein sequence ID" value="BBZ30216.1"/>
    <property type="molecule type" value="Genomic_DNA"/>
</dbReference>
<evidence type="ECO:0000313" key="3">
    <source>
        <dbReference type="Proteomes" id="UP000466517"/>
    </source>
</evidence>
<name>A0A7I7XLX2_9MYCO</name>
<gene>
    <name evidence="2" type="ORF">MMAD_45110</name>
</gene>